<dbReference type="SUPFAM" id="SSF54637">
    <property type="entry name" value="Thioesterase/thiol ester dehydrase-isomerase"/>
    <property type="match status" value="1"/>
</dbReference>
<protein>
    <submittedName>
        <fullName evidence="1">Thioesterase family protein</fullName>
    </submittedName>
</protein>
<gene>
    <name evidence="1" type="ORF">NUTIK01_27780</name>
</gene>
<organism evidence="1 2">
    <name type="scientific">Novosphingobium pituita</name>
    <dbReference type="NCBI Taxonomy" id="3056842"/>
    <lineage>
        <taxon>Bacteria</taxon>
        <taxon>Pseudomonadati</taxon>
        <taxon>Pseudomonadota</taxon>
        <taxon>Alphaproteobacteria</taxon>
        <taxon>Sphingomonadales</taxon>
        <taxon>Sphingomonadaceae</taxon>
        <taxon>Novosphingobium</taxon>
    </lineage>
</organism>
<dbReference type="Proteomes" id="UP001187221">
    <property type="component" value="Unassembled WGS sequence"/>
</dbReference>
<name>A0ABQ6P9S1_9SPHN</name>
<dbReference type="Pfam" id="PF13279">
    <property type="entry name" value="4HBT_2"/>
    <property type="match status" value="1"/>
</dbReference>
<sequence>MARAFPLFSFLSRRVIFGAMAEPYSLVFTAAPEHIDELGHVNNAVWVHWMEQIAVSHWEHVAPQAHREATIWVVTRHEIDYRGNVKLGESVTATTFIPDPPHGARFDRRVDFANAAGKIIVSARTTWALLDRASGRILRITPEIAAPFWDGTGA</sequence>
<dbReference type="CDD" id="cd00586">
    <property type="entry name" value="4HBT"/>
    <property type="match status" value="1"/>
</dbReference>
<keyword evidence="2" id="KW-1185">Reference proteome</keyword>
<reference evidence="1 2" key="1">
    <citation type="submission" date="2023-06" db="EMBL/GenBank/DDBJ databases">
        <title>Draft genome sequence of Novosphingobium sp. strain IK01.</title>
        <authorList>
            <person name="Hatamoto M."/>
            <person name="Ikarashi T."/>
            <person name="Yamaguchi T."/>
        </authorList>
    </citation>
    <scope>NUCLEOTIDE SEQUENCE [LARGE SCALE GENOMIC DNA]</scope>
    <source>
        <strain evidence="1 2">IK01</strain>
    </source>
</reference>
<evidence type="ECO:0000313" key="2">
    <source>
        <dbReference type="Proteomes" id="UP001187221"/>
    </source>
</evidence>
<dbReference type="Gene3D" id="3.10.129.10">
    <property type="entry name" value="Hotdog Thioesterase"/>
    <property type="match status" value="1"/>
</dbReference>
<dbReference type="InterPro" id="IPR029069">
    <property type="entry name" value="HotDog_dom_sf"/>
</dbReference>
<proteinExistence type="predicted"/>
<evidence type="ECO:0000313" key="1">
    <source>
        <dbReference type="EMBL" id="GMM62001.1"/>
    </source>
</evidence>
<comment type="caution">
    <text evidence="1">The sequence shown here is derived from an EMBL/GenBank/DDBJ whole genome shotgun (WGS) entry which is preliminary data.</text>
</comment>
<dbReference type="EMBL" id="BTFW01000001">
    <property type="protein sequence ID" value="GMM62001.1"/>
    <property type="molecule type" value="Genomic_DNA"/>
</dbReference>
<accession>A0ABQ6P9S1</accession>